<organism evidence="2 3">
    <name type="scientific">Wolfiporia cocos (strain MD-104)</name>
    <name type="common">Brown rot fungus</name>
    <dbReference type="NCBI Taxonomy" id="742152"/>
    <lineage>
        <taxon>Eukaryota</taxon>
        <taxon>Fungi</taxon>
        <taxon>Dikarya</taxon>
        <taxon>Basidiomycota</taxon>
        <taxon>Agaricomycotina</taxon>
        <taxon>Agaricomycetes</taxon>
        <taxon>Polyporales</taxon>
        <taxon>Phaeolaceae</taxon>
        <taxon>Wolfiporia</taxon>
    </lineage>
</organism>
<evidence type="ECO:0000256" key="1">
    <source>
        <dbReference type="SAM" id="MobiDB-lite"/>
    </source>
</evidence>
<evidence type="ECO:0000313" key="3">
    <source>
        <dbReference type="Proteomes" id="UP000218811"/>
    </source>
</evidence>
<keyword evidence="3" id="KW-1185">Reference proteome</keyword>
<sequence>MQDREAAYNSAQEAWTADSRNPRWMTPNDDEDTRKRMYARFDEVCEIEPTTLHDHYTRRFACSMAIQLMYYAELGTMSTKAKGRIVNAAAAAVCDFARTPNADFTKEIMRPPSDDLSNTGNEPREVGPHLLGEKIRYRDAKTDQVKECTVFDYGKSRVRGLYFDIRDADEVEVRITPEEMKHILENRMG</sequence>
<dbReference type="AlphaFoldDB" id="A0A2H3J994"/>
<dbReference type="OrthoDB" id="10623627at2759"/>
<dbReference type="Proteomes" id="UP000218811">
    <property type="component" value="Unassembled WGS sequence"/>
</dbReference>
<evidence type="ECO:0000313" key="2">
    <source>
        <dbReference type="EMBL" id="PCH33224.1"/>
    </source>
</evidence>
<dbReference type="EMBL" id="KB467831">
    <property type="protein sequence ID" value="PCH33224.1"/>
    <property type="molecule type" value="Genomic_DNA"/>
</dbReference>
<feature type="region of interest" description="Disordered" evidence="1">
    <location>
        <begin position="105"/>
        <end position="129"/>
    </location>
</feature>
<name>A0A2H3J994_WOLCO</name>
<feature type="region of interest" description="Disordered" evidence="1">
    <location>
        <begin position="1"/>
        <end position="30"/>
    </location>
</feature>
<gene>
    <name evidence="2" type="ORF">WOLCODRAFT_135004</name>
</gene>
<reference evidence="2 3" key="1">
    <citation type="journal article" date="2012" name="Science">
        <title>The Paleozoic origin of enzymatic lignin decomposition reconstructed from 31 fungal genomes.</title>
        <authorList>
            <person name="Floudas D."/>
            <person name="Binder M."/>
            <person name="Riley R."/>
            <person name="Barry K."/>
            <person name="Blanchette R.A."/>
            <person name="Henrissat B."/>
            <person name="Martinez A.T."/>
            <person name="Otillar R."/>
            <person name="Spatafora J.W."/>
            <person name="Yadav J.S."/>
            <person name="Aerts A."/>
            <person name="Benoit I."/>
            <person name="Boyd A."/>
            <person name="Carlson A."/>
            <person name="Copeland A."/>
            <person name="Coutinho P.M."/>
            <person name="de Vries R.P."/>
            <person name="Ferreira P."/>
            <person name="Findley K."/>
            <person name="Foster B."/>
            <person name="Gaskell J."/>
            <person name="Glotzer D."/>
            <person name="Gorecki P."/>
            <person name="Heitman J."/>
            <person name="Hesse C."/>
            <person name="Hori C."/>
            <person name="Igarashi K."/>
            <person name="Jurgens J.A."/>
            <person name="Kallen N."/>
            <person name="Kersten P."/>
            <person name="Kohler A."/>
            <person name="Kuees U."/>
            <person name="Kumar T.K.A."/>
            <person name="Kuo A."/>
            <person name="LaButti K."/>
            <person name="Larrondo L.F."/>
            <person name="Lindquist E."/>
            <person name="Ling A."/>
            <person name="Lombard V."/>
            <person name="Lucas S."/>
            <person name="Lundell T."/>
            <person name="Martin R."/>
            <person name="McLaughlin D.J."/>
            <person name="Morgenstern I."/>
            <person name="Morin E."/>
            <person name="Murat C."/>
            <person name="Nagy L.G."/>
            <person name="Nolan M."/>
            <person name="Ohm R.A."/>
            <person name="Patyshakuliyeva A."/>
            <person name="Rokas A."/>
            <person name="Ruiz-Duenas F.J."/>
            <person name="Sabat G."/>
            <person name="Salamov A."/>
            <person name="Samejima M."/>
            <person name="Schmutz J."/>
            <person name="Slot J.C."/>
            <person name="St John F."/>
            <person name="Stenlid J."/>
            <person name="Sun H."/>
            <person name="Sun S."/>
            <person name="Syed K."/>
            <person name="Tsang A."/>
            <person name="Wiebenga A."/>
            <person name="Young D."/>
            <person name="Pisabarro A."/>
            <person name="Eastwood D.C."/>
            <person name="Martin F."/>
            <person name="Cullen D."/>
            <person name="Grigoriev I.V."/>
            <person name="Hibbett D.S."/>
        </authorList>
    </citation>
    <scope>NUCLEOTIDE SEQUENCE [LARGE SCALE GENOMIC DNA]</scope>
    <source>
        <strain evidence="2 3">MD-104</strain>
    </source>
</reference>
<proteinExistence type="predicted"/>
<accession>A0A2H3J994</accession>
<protein>
    <submittedName>
        <fullName evidence="2">Uncharacterized protein</fullName>
    </submittedName>
</protein>